<keyword evidence="10 15" id="KW-0067">ATP-binding</keyword>
<accession>A0A914D010</accession>
<evidence type="ECO:0000256" key="12">
    <source>
        <dbReference type="ARBA" id="ARBA00023211"/>
    </source>
</evidence>
<evidence type="ECO:0000256" key="5">
    <source>
        <dbReference type="ARBA" id="ARBA00022527"/>
    </source>
</evidence>
<dbReference type="SMART" id="SM00220">
    <property type="entry name" value="S_TKc"/>
    <property type="match status" value="1"/>
</dbReference>
<keyword evidence="5 16" id="KW-0723">Serine/threonine-protein kinase</keyword>
<evidence type="ECO:0000256" key="15">
    <source>
        <dbReference type="PROSITE-ProRule" id="PRU10141"/>
    </source>
</evidence>
<dbReference type="GO" id="GO:0004674">
    <property type="term" value="F:protein serine/threonine kinase activity"/>
    <property type="evidence" value="ECO:0007669"/>
    <property type="project" value="UniProtKB-KW"/>
</dbReference>
<dbReference type="InterPro" id="IPR017441">
    <property type="entry name" value="Protein_kinase_ATP_BS"/>
</dbReference>
<comment type="catalytic activity">
    <reaction evidence="13">
        <text>L-threonyl-[protein] + ATP = O-phospho-L-threonyl-[protein] + ADP + H(+)</text>
        <dbReference type="Rhea" id="RHEA:46608"/>
        <dbReference type="Rhea" id="RHEA-COMP:11060"/>
        <dbReference type="Rhea" id="RHEA-COMP:11605"/>
        <dbReference type="ChEBI" id="CHEBI:15378"/>
        <dbReference type="ChEBI" id="CHEBI:30013"/>
        <dbReference type="ChEBI" id="CHEBI:30616"/>
        <dbReference type="ChEBI" id="CHEBI:61977"/>
        <dbReference type="ChEBI" id="CHEBI:456216"/>
        <dbReference type="EC" id="2.7.11.1"/>
    </reaction>
</comment>
<dbReference type="PANTHER" id="PTHR24346">
    <property type="entry name" value="MAP/MICROTUBULE AFFINITY-REGULATING KINASE"/>
    <property type="match status" value="1"/>
</dbReference>
<dbReference type="SUPFAM" id="SSF56112">
    <property type="entry name" value="Protein kinase-like (PK-like)"/>
    <property type="match status" value="1"/>
</dbReference>
<dbReference type="PROSITE" id="PS50011">
    <property type="entry name" value="PROTEIN_KINASE_DOM"/>
    <property type="match status" value="1"/>
</dbReference>
<evidence type="ECO:0000256" key="1">
    <source>
        <dbReference type="ARBA" id="ARBA00001936"/>
    </source>
</evidence>
<keyword evidence="11" id="KW-0460">Magnesium</keyword>
<dbReference type="PROSITE" id="PS00107">
    <property type="entry name" value="PROTEIN_KINASE_ATP"/>
    <property type="match status" value="1"/>
</dbReference>
<proteinExistence type="inferred from homology"/>
<comment type="catalytic activity">
    <reaction evidence="14">
        <text>L-seryl-[protein] + ATP = O-phospho-L-seryl-[protein] + ADP + H(+)</text>
        <dbReference type="Rhea" id="RHEA:17989"/>
        <dbReference type="Rhea" id="RHEA-COMP:9863"/>
        <dbReference type="Rhea" id="RHEA-COMP:11604"/>
        <dbReference type="ChEBI" id="CHEBI:15378"/>
        <dbReference type="ChEBI" id="CHEBI:29999"/>
        <dbReference type="ChEBI" id="CHEBI:30616"/>
        <dbReference type="ChEBI" id="CHEBI:83421"/>
        <dbReference type="ChEBI" id="CHEBI:456216"/>
        <dbReference type="EC" id="2.7.11.1"/>
    </reaction>
</comment>
<dbReference type="EC" id="2.7.11.1" evidence="4"/>
<evidence type="ECO:0000256" key="14">
    <source>
        <dbReference type="ARBA" id="ARBA00048679"/>
    </source>
</evidence>
<dbReference type="GO" id="GO:0005524">
    <property type="term" value="F:ATP binding"/>
    <property type="evidence" value="ECO:0007669"/>
    <property type="project" value="UniProtKB-UniRule"/>
</dbReference>
<keyword evidence="7" id="KW-0479">Metal-binding</keyword>
<evidence type="ECO:0000259" key="17">
    <source>
        <dbReference type="PROSITE" id="PS50011"/>
    </source>
</evidence>
<keyword evidence="18" id="KW-1185">Reference proteome</keyword>
<evidence type="ECO:0000256" key="13">
    <source>
        <dbReference type="ARBA" id="ARBA00047899"/>
    </source>
</evidence>
<dbReference type="Gene3D" id="1.10.510.10">
    <property type="entry name" value="Transferase(Phosphotransferase) domain 1"/>
    <property type="match status" value="1"/>
</dbReference>
<sequence>MAEEDDVTNCAQESGEFRKSKLLSVTVGPDEEDDTGDEDLSDQRFAQLQEAMHQACLYENNAPFVTDDVALALPSTSNAGSATILEAADLSNALSDVFSSGTRLFQPLEDNNFIEEIFVEKPPKFIGDYLFGDAIGEGSYGKVKEALHRHTLLRVAVKIIKDKRLRKIPGGEENVQNEIRILQKIHHPNVIQLIECFRIDEKQKLYMVFDFCVISLQQLLDSSGQKFPIGADKYSMTNKKLPEFQAHLYFKQLLSGLEHLHAKGIIHKDIKPGNLLLALDGCLKIGDMGVAEELDLEKNEDWCTLAQGTPKFQPPEVVSGANERFRGFPMDIWASGVTLFNFVSGTYPFDGDVIMKLFDNIVHMPLKMPAGVKLSTDLVELLHGLLEKDPKLRWNMKRIKNFSWIQREHKIDPSKIVPVLNGHESSLDRVLEQLYENGMSPVFGASTEFLNEQVEMFSRQ</sequence>
<dbReference type="AlphaFoldDB" id="A0A914D010"/>
<dbReference type="InterPro" id="IPR011009">
    <property type="entry name" value="Kinase-like_dom_sf"/>
</dbReference>
<keyword evidence="8 15" id="KW-0547">Nucleotide-binding</keyword>
<dbReference type="InterPro" id="IPR000719">
    <property type="entry name" value="Prot_kinase_dom"/>
</dbReference>
<name>A0A914D010_9BILA</name>
<evidence type="ECO:0000256" key="9">
    <source>
        <dbReference type="ARBA" id="ARBA00022777"/>
    </source>
</evidence>
<dbReference type="InterPro" id="IPR008271">
    <property type="entry name" value="Ser/Thr_kinase_AS"/>
</dbReference>
<dbReference type="Proteomes" id="UP000887540">
    <property type="component" value="Unplaced"/>
</dbReference>
<evidence type="ECO:0000256" key="8">
    <source>
        <dbReference type="ARBA" id="ARBA00022741"/>
    </source>
</evidence>
<keyword evidence="6" id="KW-0808">Transferase</keyword>
<evidence type="ECO:0000256" key="2">
    <source>
        <dbReference type="ARBA" id="ARBA00001946"/>
    </source>
</evidence>
<dbReference type="Gene3D" id="3.30.200.20">
    <property type="entry name" value="Phosphorylase Kinase, domain 1"/>
    <property type="match status" value="1"/>
</dbReference>
<dbReference type="PROSITE" id="PS00108">
    <property type="entry name" value="PROTEIN_KINASE_ST"/>
    <property type="match status" value="1"/>
</dbReference>
<protein>
    <recommendedName>
        <fullName evidence="4">non-specific serine/threonine protein kinase</fullName>
        <ecNumber evidence="4">2.7.11.1</ecNumber>
    </recommendedName>
</protein>
<evidence type="ECO:0000256" key="4">
    <source>
        <dbReference type="ARBA" id="ARBA00012513"/>
    </source>
</evidence>
<dbReference type="FunFam" id="1.10.510.10:FF:000571">
    <property type="entry name" value="Maternal embryonic leucine zipper kinase"/>
    <property type="match status" value="1"/>
</dbReference>
<dbReference type="PANTHER" id="PTHR24346:SF94">
    <property type="entry name" value="NON-SPECIFIC SERINE_THREONINE PROTEIN KINASE"/>
    <property type="match status" value="1"/>
</dbReference>
<dbReference type="Pfam" id="PF00069">
    <property type="entry name" value="Pkinase"/>
    <property type="match status" value="1"/>
</dbReference>
<comment type="similarity">
    <text evidence="3">Belongs to the protein kinase superfamily. CAMK Ser/Thr protein kinase family. LKB1 subfamily.</text>
</comment>
<keyword evidence="9" id="KW-0418">Kinase</keyword>
<dbReference type="FunFam" id="3.30.200.20:FF:000235">
    <property type="entry name" value="serine/threonine-protein kinase STK11"/>
    <property type="match status" value="1"/>
</dbReference>
<keyword evidence="12" id="KW-0464">Manganese</keyword>
<feature type="binding site" evidence="15">
    <location>
        <position position="158"/>
    </location>
    <ligand>
        <name>ATP</name>
        <dbReference type="ChEBI" id="CHEBI:30616"/>
    </ligand>
</feature>
<organism evidence="18 19">
    <name type="scientific">Acrobeloides nanus</name>
    <dbReference type="NCBI Taxonomy" id="290746"/>
    <lineage>
        <taxon>Eukaryota</taxon>
        <taxon>Metazoa</taxon>
        <taxon>Ecdysozoa</taxon>
        <taxon>Nematoda</taxon>
        <taxon>Chromadorea</taxon>
        <taxon>Rhabditida</taxon>
        <taxon>Tylenchina</taxon>
        <taxon>Cephalobomorpha</taxon>
        <taxon>Cephaloboidea</taxon>
        <taxon>Cephalobidae</taxon>
        <taxon>Acrobeloides</taxon>
    </lineage>
</organism>
<evidence type="ECO:0000256" key="16">
    <source>
        <dbReference type="RuleBase" id="RU000304"/>
    </source>
</evidence>
<evidence type="ECO:0000256" key="11">
    <source>
        <dbReference type="ARBA" id="ARBA00022842"/>
    </source>
</evidence>
<evidence type="ECO:0000313" key="19">
    <source>
        <dbReference type="WBParaSite" id="ACRNAN_scaffold1694.g32816.t1"/>
    </source>
</evidence>
<reference evidence="19" key="1">
    <citation type="submission" date="2022-11" db="UniProtKB">
        <authorList>
            <consortium name="WormBaseParasite"/>
        </authorList>
    </citation>
    <scope>IDENTIFICATION</scope>
</reference>
<evidence type="ECO:0000256" key="10">
    <source>
        <dbReference type="ARBA" id="ARBA00022840"/>
    </source>
</evidence>
<comment type="cofactor">
    <cofactor evidence="1">
        <name>Mn(2+)</name>
        <dbReference type="ChEBI" id="CHEBI:29035"/>
    </cofactor>
</comment>
<evidence type="ECO:0000313" key="18">
    <source>
        <dbReference type="Proteomes" id="UP000887540"/>
    </source>
</evidence>
<evidence type="ECO:0000256" key="6">
    <source>
        <dbReference type="ARBA" id="ARBA00022679"/>
    </source>
</evidence>
<dbReference type="GO" id="GO:0035556">
    <property type="term" value="P:intracellular signal transduction"/>
    <property type="evidence" value="ECO:0007669"/>
    <property type="project" value="TreeGrafter"/>
</dbReference>
<evidence type="ECO:0000256" key="7">
    <source>
        <dbReference type="ARBA" id="ARBA00022723"/>
    </source>
</evidence>
<dbReference type="GO" id="GO:0046872">
    <property type="term" value="F:metal ion binding"/>
    <property type="evidence" value="ECO:0007669"/>
    <property type="project" value="UniProtKB-KW"/>
</dbReference>
<dbReference type="GO" id="GO:0005737">
    <property type="term" value="C:cytoplasm"/>
    <property type="evidence" value="ECO:0007669"/>
    <property type="project" value="TreeGrafter"/>
</dbReference>
<evidence type="ECO:0000256" key="3">
    <source>
        <dbReference type="ARBA" id="ARBA00009985"/>
    </source>
</evidence>
<comment type="cofactor">
    <cofactor evidence="2">
        <name>Mg(2+)</name>
        <dbReference type="ChEBI" id="CHEBI:18420"/>
    </cofactor>
</comment>
<dbReference type="WBParaSite" id="ACRNAN_scaffold1694.g32816.t1">
    <property type="protein sequence ID" value="ACRNAN_scaffold1694.g32816.t1"/>
    <property type="gene ID" value="ACRNAN_scaffold1694.g32816"/>
</dbReference>
<feature type="domain" description="Protein kinase" evidence="17">
    <location>
        <begin position="129"/>
        <end position="405"/>
    </location>
</feature>